<protein>
    <submittedName>
        <fullName evidence="1">Uncharacterized protein</fullName>
    </submittedName>
</protein>
<proteinExistence type="predicted"/>
<dbReference type="HOGENOM" id="CLU_2899988_0_0_9"/>
<dbReference type="RefSeq" id="WP_038694748.1">
    <property type="nucleotide sequence ID" value="NZ_CP009286.1"/>
</dbReference>
<dbReference type="KEGG" id="pste:PSTEL_09610"/>
<accession>A0A089LT75</accession>
<reference evidence="1 2" key="1">
    <citation type="submission" date="2014-08" db="EMBL/GenBank/DDBJ databases">
        <title>Comparative genomics of the Paenibacillus odorifer group.</title>
        <authorList>
            <person name="den Bakker H.C."/>
            <person name="Tsai Y.-C."/>
            <person name="Martin N."/>
            <person name="Korlach J."/>
            <person name="Wiedmann M."/>
        </authorList>
    </citation>
    <scope>NUCLEOTIDE SEQUENCE [LARGE SCALE GENOMIC DNA]</scope>
    <source>
        <strain evidence="1 2">DSM 14472</strain>
    </source>
</reference>
<organism evidence="1 2">
    <name type="scientific">Paenibacillus stellifer</name>
    <dbReference type="NCBI Taxonomy" id="169760"/>
    <lineage>
        <taxon>Bacteria</taxon>
        <taxon>Bacillati</taxon>
        <taxon>Bacillota</taxon>
        <taxon>Bacilli</taxon>
        <taxon>Bacillales</taxon>
        <taxon>Paenibacillaceae</taxon>
        <taxon>Paenibacillus</taxon>
    </lineage>
</organism>
<name>A0A089LT75_9BACL</name>
<gene>
    <name evidence="1" type="ORF">PSTEL_09610</name>
</gene>
<dbReference type="Proteomes" id="UP000029507">
    <property type="component" value="Chromosome"/>
</dbReference>
<evidence type="ECO:0000313" key="2">
    <source>
        <dbReference type="Proteomes" id="UP000029507"/>
    </source>
</evidence>
<keyword evidence="2" id="KW-1185">Reference proteome</keyword>
<dbReference type="AlphaFoldDB" id="A0A089LT75"/>
<sequence length="62" mass="6982">MLSDLKVKVTMPDWFEGLMEGFEKAKEQGMPEEFGELVSQYISEQAVEKGCVKFEMDGSTDA</sequence>
<dbReference type="EMBL" id="CP009286">
    <property type="protein sequence ID" value="AIQ63305.1"/>
    <property type="molecule type" value="Genomic_DNA"/>
</dbReference>
<evidence type="ECO:0000313" key="1">
    <source>
        <dbReference type="EMBL" id="AIQ63305.1"/>
    </source>
</evidence>